<feature type="transmembrane region" description="Helical" evidence="2">
    <location>
        <begin position="324"/>
        <end position="349"/>
    </location>
</feature>
<accession>A0ABY4WIM9</accession>
<proteinExistence type="predicted"/>
<evidence type="ECO:0000313" key="4">
    <source>
        <dbReference type="Proteomes" id="UP001056500"/>
    </source>
</evidence>
<dbReference type="Proteomes" id="UP001056500">
    <property type="component" value="Chromosome"/>
</dbReference>
<reference evidence="3" key="1">
    <citation type="submission" date="2022-06" db="EMBL/GenBank/DDBJ databases">
        <title>Genome sequencing of Brevibacillus sp. BB3-R1.</title>
        <authorList>
            <person name="Heo J."/>
            <person name="Lee D."/>
            <person name="Won M."/>
            <person name="Han B.-H."/>
            <person name="Hong S.-B."/>
            <person name="Kwon S.-W."/>
        </authorList>
    </citation>
    <scope>NUCLEOTIDE SEQUENCE</scope>
    <source>
        <strain evidence="3">BB3-R1</strain>
    </source>
</reference>
<organism evidence="3 4">
    <name type="scientific">Brevibacillus ruminantium</name>
    <dbReference type="NCBI Taxonomy" id="2950604"/>
    <lineage>
        <taxon>Bacteria</taxon>
        <taxon>Bacillati</taxon>
        <taxon>Bacillota</taxon>
        <taxon>Bacilli</taxon>
        <taxon>Bacillales</taxon>
        <taxon>Paenibacillaceae</taxon>
        <taxon>Brevibacillus</taxon>
    </lineage>
</organism>
<keyword evidence="4" id="KW-1185">Reference proteome</keyword>
<dbReference type="EMBL" id="CP098755">
    <property type="protein sequence ID" value="USG65680.1"/>
    <property type="molecule type" value="Genomic_DNA"/>
</dbReference>
<dbReference type="RefSeq" id="WP_251872772.1">
    <property type="nucleotide sequence ID" value="NZ_CP098755.1"/>
</dbReference>
<name>A0ABY4WIM9_9BACL</name>
<feature type="region of interest" description="Disordered" evidence="1">
    <location>
        <begin position="130"/>
        <end position="150"/>
    </location>
</feature>
<keyword evidence="2" id="KW-0472">Membrane</keyword>
<evidence type="ECO:0000256" key="2">
    <source>
        <dbReference type="SAM" id="Phobius"/>
    </source>
</evidence>
<keyword evidence="2" id="KW-1133">Transmembrane helix</keyword>
<evidence type="ECO:0000256" key="1">
    <source>
        <dbReference type="SAM" id="MobiDB-lite"/>
    </source>
</evidence>
<gene>
    <name evidence="3" type="ORF">NDK47_26880</name>
</gene>
<evidence type="ECO:0000313" key="3">
    <source>
        <dbReference type="EMBL" id="USG65680.1"/>
    </source>
</evidence>
<protein>
    <submittedName>
        <fullName evidence="3">Uncharacterized protein</fullName>
    </submittedName>
</protein>
<keyword evidence="2" id="KW-0812">Transmembrane</keyword>
<sequence>MGKQPFFVRAIKGSNAFIFILLFLMVFIGQPFLVKAEGINVEGINADGIQVEGIHTEGINTKGINPQGINPKGMNTQGIQTEGISAEVTKPEGIQTKGIDNSGIKTEGINAEATKPEGNQTEEIDASGIQTNGINKDGINPAGTDGRSSKKEGQLYNALSFTFKDVVGGTLGYTAGLLAQGEIDLSSGIKGRGLFLSELGIRGLGFVFGDKDGVGTVSGLGIDVFDAMSGYDSYKFVRQRGPISGISGSINSYALSSNPPTLQMTGLYKGFNVATAGISLVFDGIDTYRNFSDAFTSSKSEAEQNEKFVDGVGSVGGVLMDAAVFASVIPVAQPIAAGLFIAGAALWLISRGVKYGDKLSGGAITRGVRSFVKGAVGFVKSLFG</sequence>